<protein>
    <recommendedName>
        <fullName evidence="2">Methyltransferase</fullName>
    </recommendedName>
</protein>
<dbReference type="Gene3D" id="3.40.50.150">
    <property type="entry name" value="Vaccinia Virus protein VP39"/>
    <property type="match status" value="1"/>
</dbReference>
<dbReference type="EMBL" id="MN739879">
    <property type="protein sequence ID" value="QHT75523.1"/>
    <property type="molecule type" value="Genomic_DNA"/>
</dbReference>
<dbReference type="SUPFAM" id="SSF53335">
    <property type="entry name" value="S-adenosyl-L-methionine-dependent methyltransferases"/>
    <property type="match status" value="1"/>
</dbReference>
<evidence type="ECO:0000313" key="1">
    <source>
        <dbReference type="EMBL" id="QHT75523.1"/>
    </source>
</evidence>
<organism evidence="1">
    <name type="scientific">viral metagenome</name>
    <dbReference type="NCBI Taxonomy" id="1070528"/>
    <lineage>
        <taxon>unclassified sequences</taxon>
        <taxon>metagenomes</taxon>
        <taxon>organismal metagenomes</taxon>
    </lineage>
</organism>
<dbReference type="InterPro" id="IPR029063">
    <property type="entry name" value="SAM-dependent_MTases_sf"/>
</dbReference>
<accession>A0A6C0H693</accession>
<name>A0A6C0H693_9ZZZZ</name>
<reference evidence="1" key="1">
    <citation type="journal article" date="2020" name="Nature">
        <title>Giant virus diversity and host interactions through global metagenomics.</title>
        <authorList>
            <person name="Schulz F."/>
            <person name="Roux S."/>
            <person name="Paez-Espino D."/>
            <person name="Jungbluth S."/>
            <person name="Walsh D.A."/>
            <person name="Denef V.J."/>
            <person name="McMahon K.D."/>
            <person name="Konstantinidis K.T."/>
            <person name="Eloe-Fadrosh E.A."/>
            <person name="Kyrpides N.C."/>
            <person name="Woyke T."/>
        </authorList>
    </citation>
    <scope>NUCLEOTIDE SEQUENCE</scope>
    <source>
        <strain evidence="1">GVMAG-M-3300023179-71</strain>
    </source>
</reference>
<dbReference type="AlphaFoldDB" id="A0A6C0H693"/>
<proteinExistence type="predicted"/>
<dbReference type="Pfam" id="PF13578">
    <property type="entry name" value="Methyltransf_24"/>
    <property type="match status" value="1"/>
</dbReference>
<sequence>MNLSEYLITHNITFYEGHVQQISEQIELLNELSFNSEKILEIGFGMGHSSEVFLSSHPNRIVVSFDDGNYIGYSVGKGFIDLNYPLRHTLILGDSKKTLPNYINKINTTFDLIFIDGGHSYETSKSDLLNCKKLANNNTIVVMDDIILNEDWKQDWTIFPTTVWYESIKLGIIKELGIIEFEKGRGMAWGHYIF</sequence>
<evidence type="ECO:0008006" key="2">
    <source>
        <dbReference type="Google" id="ProtNLM"/>
    </source>
</evidence>